<name>A0A9Q0G9X8_9ROSI</name>
<feature type="domain" description="S1 motif" evidence="2">
    <location>
        <begin position="220"/>
        <end position="294"/>
    </location>
</feature>
<reference evidence="3" key="2">
    <citation type="journal article" date="2023" name="Plants (Basel)">
        <title>Annotation of the Turnera subulata (Passifloraceae) Draft Genome Reveals the S-Locus Evolved after the Divergence of Turneroideae from Passifloroideae in a Stepwise Manner.</title>
        <authorList>
            <person name="Henning P.M."/>
            <person name="Roalson E.H."/>
            <person name="Mir W."/>
            <person name="McCubbin A.G."/>
            <person name="Shore J.S."/>
        </authorList>
    </citation>
    <scope>NUCLEOTIDE SEQUENCE</scope>
    <source>
        <strain evidence="3">F60SS</strain>
    </source>
</reference>
<dbReference type="OrthoDB" id="412781at2759"/>
<dbReference type="Gene3D" id="2.40.50.140">
    <property type="entry name" value="Nucleic acid-binding proteins"/>
    <property type="match status" value="2"/>
</dbReference>
<dbReference type="GO" id="GO:0003676">
    <property type="term" value="F:nucleic acid binding"/>
    <property type="evidence" value="ECO:0007669"/>
    <property type="project" value="InterPro"/>
</dbReference>
<dbReference type="InterPro" id="IPR012340">
    <property type="entry name" value="NA-bd_OB-fold"/>
</dbReference>
<dbReference type="PANTHER" id="PTHR47559:SF1">
    <property type="entry name" value="OS03G0844900 PROTEIN"/>
    <property type="match status" value="1"/>
</dbReference>
<dbReference type="PANTHER" id="PTHR47559">
    <property type="entry name" value="OS03G0844900 PROTEIN"/>
    <property type="match status" value="1"/>
</dbReference>
<dbReference type="InterPro" id="IPR052757">
    <property type="entry name" value="Ribosomal_protein_S1"/>
</dbReference>
<comment type="caution">
    <text evidence="3">The sequence shown here is derived from an EMBL/GenBank/DDBJ whole genome shotgun (WGS) entry which is preliminary data.</text>
</comment>
<evidence type="ECO:0000256" key="1">
    <source>
        <dbReference type="SAM" id="MobiDB-lite"/>
    </source>
</evidence>
<dbReference type="AlphaFoldDB" id="A0A9Q0G9X8"/>
<dbReference type="SMART" id="SM00316">
    <property type="entry name" value="S1"/>
    <property type="match status" value="2"/>
</dbReference>
<dbReference type="PROSITE" id="PS50126">
    <property type="entry name" value="S1"/>
    <property type="match status" value="2"/>
</dbReference>
<gene>
    <name evidence="3" type="ORF">Tsubulata_040933</name>
</gene>
<protein>
    <recommendedName>
        <fullName evidence="2">S1 motif domain-containing protein</fullName>
    </recommendedName>
</protein>
<evidence type="ECO:0000313" key="3">
    <source>
        <dbReference type="EMBL" id="KAJ4846319.1"/>
    </source>
</evidence>
<evidence type="ECO:0000313" key="4">
    <source>
        <dbReference type="Proteomes" id="UP001141552"/>
    </source>
</evidence>
<feature type="domain" description="S1 motif" evidence="2">
    <location>
        <begin position="131"/>
        <end position="206"/>
    </location>
</feature>
<feature type="region of interest" description="Disordered" evidence="1">
    <location>
        <begin position="88"/>
        <end position="119"/>
    </location>
</feature>
<proteinExistence type="predicted"/>
<evidence type="ECO:0000259" key="2">
    <source>
        <dbReference type="PROSITE" id="PS50126"/>
    </source>
</evidence>
<accession>A0A9Q0G9X8</accession>
<sequence>MTVAEVWVIFGPGMAGTVFGAGWWTPSFAAPSSTTILTSSSRSLFFSPSLLLNNNPAYPSPSPSRFKLYCFPYPNSCVSRCTPLKAHSSDQAPSTTSAPAGGVAEAASPDAPPQDPTSADWEAARAYNTSGSIFQGRVQGFNGGGLLVRFYSLVGFLPFPHLSPSHSRKEPLKKIHEIASDLTGSFLSVKVIGVDEEKRKLIFSEREAVWSKFSKNIKVGDVFEGRVNYVEDYGAFVDLCFPDGIYHLTGLVHVSEVSWDLVRDARDILRKDDEVRVQIISIDQIKSRVKLSIRRLQKDPLLQTLDEVIPQDDIADSDHLSMSNRTIEPLPGLEAIFLELLREDGYDIIIAVLMIVSVEKISWALSGKHTCRLKTMADSSVLFSSIVDVIISRQGFEKRVVSQDLQIWLSNAPPTNGNFTLLARAGRQVQEVLLTTTLDQGGIKRALQRALERVP</sequence>
<dbReference type="SUPFAM" id="SSF50249">
    <property type="entry name" value="Nucleic acid-binding proteins"/>
    <property type="match status" value="2"/>
</dbReference>
<organism evidence="3 4">
    <name type="scientific">Turnera subulata</name>
    <dbReference type="NCBI Taxonomy" id="218843"/>
    <lineage>
        <taxon>Eukaryota</taxon>
        <taxon>Viridiplantae</taxon>
        <taxon>Streptophyta</taxon>
        <taxon>Embryophyta</taxon>
        <taxon>Tracheophyta</taxon>
        <taxon>Spermatophyta</taxon>
        <taxon>Magnoliopsida</taxon>
        <taxon>eudicotyledons</taxon>
        <taxon>Gunneridae</taxon>
        <taxon>Pentapetalae</taxon>
        <taxon>rosids</taxon>
        <taxon>fabids</taxon>
        <taxon>Malpighiales</taxon>
        <taxon>Passifloraceae</taxon>
        <taxon>Turnera</taxon>
    </lineage>
</organism>
<dbReference type="Proteomes" id="UP001141552">
    <property type="component" value="Unassembled WGS sequence"/>
</dbReference>
<dbReference type="EMBL" id="JAKUCV010001450">
    <property type="protein sequence ID" value="KAJ4846319.1"/>
    <property type="molecule type" value="Genomic_DNA"/>
</dbReference>
<dbReference type="InterPro" id="IPR003029">
    <property type="entry name" value="S1_domain"/>
</dbReference>
<dbReference type="Pfam" id="PF00575">
    <property type="entry name" value="S1"/>
    <property type="match status" value="2"/>
</dbReference>
<feature type="compositionally biased region" description="Polar residues" evidence="1">
    <location>
        <begin position="89"/>
        <end position="98"/>
    </location>
</feature>
<reference evidence="3" key="1">
    <citation type="submission" date="2022-02" db="EMBL/GenBank/DDBJ databases">
        <authorList>
            <person name="Henning P.M."/>
            <person name="McCubbin A.G."/>
            <person name="Shore J.S."/>
        </authorList>
    </citation>
    <scope>NUCLEOTIDE SEQUENCE</scope>
    <source>
        <strain evidence="3">F60SS</strain>
        <tissue evidence="3">Leaves</tissue>
    </source>
</reference>
<keyword evidence="4" id="KW-1185">Reference proteome</keyword>